<feature type="domain" description="Retrovirus-related Pol polyprotein from transposon TNT 1-94-like beta-barrel" evidence="2">
    <location>
        <begin position="2"/>
        <end position="53"/>
    </location>
</feature>
<name>A0AAV3RK19_LITER</name>
<dbReference type="EMBL" id="BAABME010009997">
    <property type="protein sequence ID" value="GAA0176199.1"/>
    <property type="molecule type" value="Genomic_DNA"/>
</dbReference>
<dbReference type="Proteomes" id="UP001454036">
    <property type="component" value="Unassembled WGS sequence"/>
</dbReference>
<gene>
    <name evidence="3" type="ORF">LIER_29237</name>
</gene>
<feature type="compositionally biased region" description="Basic and acidic residues" evidence="1">
    <location>
        <begin position="144"/>
        <end position="155"/>
    </location>
</feature>
<dbReference type="PANTHER" id="PTHR47592:SF27">
    <property type="entry name" value="OS08G0421700 PROTEIN"/>
    <property type="match status" value="1"/>
</dbReference>
<proteinExistence type="predicted"/>
<dbReference type="Pfam" id="PF22936">
    <property type="entry name" value="Pol_BBD"/>
    <property type="match status" value="1"/>
</dbReference>
<comment type="caution">
    <text evidence="3">The sequence shown here is derived from an EMBL/GenBank/DDBJ whole genome shotgun (WGS) entry which is preliminary data.</text>
</comment>
<feature type="region of interest" description="Disordered" evidence="1">
    <location>
        <begin position="144"/>
        <end position="184"/>
    </location>
</feature>
<protein>
    <recommendedName>
        <fullName evidence="2">Retrovirus-related Pol polyprotein from transposon TNT 1-94-like beta-barrel domain-containing protein</fullName>
    </recommendedName>
</protein>
<evidence type="ECO:0000313" key="3">
    <source>
        <dbReference type="EMBL" id="GAA0176199.1"/>
    </source>
</evidence>
<organism evidence="3 4">
    <name type="scientific">Lithospermum erythrorhizon</name>
    <name type="common">Purple gromwell</name>
    <name type="synonym">Lithospermum officinale var. erythrorhizon</name>
    <dbReference type="NCBI Taxonomy" id="34254"/>
    <lineage>
        <taxon>Eukaryota</taxon>
        <taxon>Viridiplantae</taxon>
        <taxon>Streptophyta</taxon>
        <taxon>Embryophyta</taxon>
        <taxon>Tracheophyta</taxon>
        <taxon>Spermatophyta</taxon>
        <taxon>Magnoliopsida</taxon>
        <taxon>eudicotyledons</taxon>
        <taxon>Gunneridae</taxon>
        <taxon>Pentapetalae</taxon>
        <taxon>asterids</taxon>
        <taxon>lamiids</taxon>
        <taxon>Boraginales</taxon>
        <taxon>Boraginaceae</taxon>
        <taxon>Boraginoideae</taxon>
        <taxon>Lithospermeae</taxon>
        <taxon>Lithospermum</taxon>
    </lineage>
</organism>
<sequence>MYMANSSTSNIEGEGTVVLNIASGKEVTLNHILYVPNVRKNLISGLLLIKNGFCIFIEADKLTLPKVGMFVGKGYVYRKTENKTAYEVWKVRKPADSHLKAFGVVLPRFLVYKYDNSRVPKNTIIESSNATFFENVFILKSKEEASSSKVTHESTGEEGLNDENIEETGDTIYEDSEEVEVVPQ</sequence>
<evidence type="ECO:0000313" key="4">
    <source>
        <dbReference type="Proteomes" id="UP001454036"/>
    </source>
</evidence>
<dbReference type="PANTHER" id="PTHR47592">
    <property type="entry name" value="PBF68 PROTEIN"/>
    <property type="match status" value="1"/>
</dbReference>
<evidence type="ECO:0000259" key="2">
    <source>
        <dbReference type="Pfam" id="PF22936"/>
    </source>
</evidence>
<accession>A0AAV3RK19</accession>
<dbReference type="AlphaFoldDB" id="A0AAV3RK19"/>
<reference evidence="3 4" key="1">
    <citation type="submission" date="2024-01" db="EMBL/GenBank/DDBJ databases">
        <title>The complete chloroplast genome sequence of Lithospermum erythrorhizon: insights into the phylogenetic relationship among Boraginaceae species and the maternal lineages of purple gromwells.</title>
        <authorList>
            <person name="Okada T."/>
            <person name="Watanabe K."/>
        </authorList>
    </citation>
    <scope>NUCLEOTIDE SEQUENCE [LARGE SCALE GENOMIC DNA]</scope>
</reference>
<keyword evidence="4" id="KW-1185">Reference proteome</keyword>
<dbReference type="InterPro" id="IPR054722">
    <property type="entry name" value="PolX-like_BBD"/>
</dbReference>
<evidence type="ECO:0000256" key="1">
    <source>
        <dbReference type="SAM" id="MobiDB-lite"/>
    </source>
</evidence>
<feature type="compositionally biased region" description="Acidic residues" evidence="1">
    <location>
        <begin position="159"/>
        <end position="184"/>
    </location>
</feature>